<organism evidence="1 2">
    <name type="scientific">Pyropia yezoensis</name>
    <name type="common">Susabi-nori</name>
    <name type="synonym">Porphyra yezoensis</name>
    <dbReference type="NCBI Taxonomy" id="2788"/>
    <lineage>
        <taxon>Eukaryota</taxon>
        <taxon>Rhodophyta</taxon>
        <taxon>Bangiophyceae</taxon>
        <taxon>Bangiales</taxon>
        <taxon>Bangiaceae</taxon>
        <taxon>Pyropia</taxon>
    </lineage>
</organism>
<reference evidence="1" key="1">
    <citation type="submission" date="2019-11" db="EMBL/GenBank/DDBJ databases">
        <title>Nori genome reveals adaptations in red seaweeds to the harsh intertidal environment.</title>
        <authorList>
            <person name="Wang D."/>
            <person name="Mao Y."/>
        </authorList>
    </citation>
    <scope>NUCLEOTIDE SEQUENCE</scope>
    <source>
        <tissue evidence="1">Gametophyte</tissue>
    </source>
</reference>
<proteinExistence type="predicted"/>
<gene>
    <name evidence="1" type="ORF">I4F81_011781</name>
</gene>
<accession>A0ACC3CGV0</accession>
<keyword evidence="2" id="KW-1185">Reference proteome</keyword>
<sequence>MRLPVAEYHSRHQRLLRFAREYDGFSTKETSVDLRDTNLLLSETLLVVTRSGRNPRLGLKLALGSAVLFLSTL</sequence>
<evidence type="ECO:0000313" key="1">
    <source>
        <dbReference type="EMBL" id="KAK1869303.1"/>
    </source>
</evidence>
<name>A0ACC3CGV0_PYRYE</name>
<dbReference type="EMBL" id="CM020620">
    <property type="protein sequence ID" value="KAK1869303.1"/>
    <property type="molecule type" value="Genomic_DNA"/>
</dbReference>
<dbReference type="Proteomes" id="UP000798662">
    <property type="component" value="Chromosome 3"/>
</dbReference>
<evidence type="ECO:0000313" key="2">
    <source>
        <dbReference type="Proteomes" id="UP000798662"/>
    </source>
</evidence>
<protein>
    <submittedName>
        <fullName evidence="1">Uncharacterized protein</fullName>
    </submittedName>
</protein>
<comment type="caution">
    <text evidence="1">The sequence shown here is derived from an EMBL/GenBank/DDBJ whole genome shotgun (WGS) entry which is preliminary data.</text>
</comment>